<reference evidence="1 2" key="1">
    <citation type="journal article" date="2010" name="Nature">
        <title>Genome sequencing and analysis of the model grass Brachypodium distachyon.</title>
        <authorList>
            <consortium name="International Brachypodium Initiative"/>
        </authorList>
    </citation>
    <scope>NUCLEOTIDE SEQUENCE [LARGE SCALE GENOMIC DNA]</scope>
    <source>
        <strain evidence="1 2">Bd21</strain>
    </source>
</reference>
<evidence type="ECO:0000313" key="2">
    <source>
        <dbReference type="EnsemblPlants" id="PNT73646"/>
    </source>
</evidence>
<reference evidence="1" key="2">
    <citation type="submission" date="2017-06" db="EMBL/GenBank/DDBJ databases">
        <title>WGS assembly of Brachypodium distachyon.</title>
        <authorList>
            <consortium name="The International Brachypodium Initiative"/>
            <person name="Lucas S."/>
            <person name="Harmon-Smith M."/>
            <person name="Lail K."/>
            <person name="Tice H."/>
            <person name="Grimwood J."/>
            <person name="Bruce D."/>
            <person name="Barry K."/>
            <person name="Shu S."/>
            <person name="Lindquist E."/>
            <person name="Wang M."/>
            <person name="Pitluck S."/>
            <person name="Vogel J.P."/>
            <person name="Garvin D.F."/>
            <person name="Mockler T.C."/>
            <person name="Schmutz J."/>
            <person name="Rokhsar D."/>
            <person name="Bevan M.W."/>
        </authorList>
    </citation>
    <scope>NUCLEOTIDE SEQUENCE</scope>
    <source>
        <strain evidence="1">Bd21</strain>
    </source>
</reference>
<evidence type="ECO:0000313" key="1">
    <source>
        <dbReference type="EMBL" id="PNT73646.1"/>
    </source>
</evidence>
<sequence length="87" mass="10075">MVPVFLTLMLAKRTIEPERVSLLQMWKISWVSMRERRSRDNNTVDVSTTIMPQFKLHLSSRHLARNKNVIDLNTGSSVRMAGSCRCQ</sequence>
<dbReference type="Proteomes" id="UP000008810">
    <property type="component" value="Chromosome 2"/>
</dbReference>
<dbReference type="STRING" id="15368.A0A2K2DH92"/>
<name>A0A2K2DH92_BRADI</name>
<keyword evidence="3" id="KW-1185">Reference proteome</keyword>
<proteinExistence type="predicted"/>
<dbReference type="EMBL" id="CM000881">
    <property type="protein sequence ID" value="PNT73646.1"/>
    <property type="molecule type" value="Genomic_DNA"/>
</dbReference>
<dbReference type="OrthoDB" id="10551494at2759"/>
<reference evidence="2" key="3">
    <citation type="submission" date="2018-08" db="UniProtKB">
        <authorList>
            <consortium name="EnsemblPlants"/>
        </authorList>
    </citation>
    <scope>IDENTIFICATION</scope>
    <source>
        <strain evidence="2">cv. Bd21</strain>
    </source>
</reference>
<dbReference type="EnsemblPlants" id="PNT73646">
    <property type="protein sequence ID" value="PNT73646"/>
    <property type="gene ID" value="BRADI_2g61522v3"/>
</dbReference>
<dbReference type="InParanoid" id="A0A2K2DH92"/>
<evidence type="ECO:0000313" key="3">
    <source>
        <dbReference type="Proteomes" id="UP000008810"/>
    </source>
</evidence>
<protein>
    <submittedName>
        <fullName evidence="1 2">Uncharacterized protein</fullName>
    </submittedName>
</protein>
<accession>A0A2K2DH92</accession>
<organism evidence="1">
    <name type="scientific">Brachypodium distachyon</name>
    <name type="common">Purple false brome</name>
    <name type="synonym">Trachynia distachya</name>
    <dbReference type="NCBI Taxonomy" id="15368"/>
    <lineage>
        <taxon>Eukaryota</taxon>
        <taxon>Viridiplantae</taxon>
        <taxon>Streptophyta</taxon>
        <taxon>Embryophyta</taxon>
        <taxon>Tracheophyta</taxon>
        <taxon>Spermatophyta</taxon>
        <taxon>Magnoliopsida</taxon>
        <taxon>Liliopsida</taxon>
        <taxon>Poales</taxon>
        <taxon>Poaceae</taxon>
        <taxon>BOP clade</taxon>
        <taxon>Pooideae</taxon>
        <taxon>Stipodae</taxon>
        <taxon>Brachypodieae</taxon>
        <taxon>Brachypodium</taxon>
    </lineage>
</organism>
<dbReference type="Gramene" id="PNT73646">
    <property type="protein sequence ID" value="PNT73646"/>
    <property type="gene ID" value="BRADI_2g61522v3"/>
</dbReference>
<dbReference type="AlphaFoldDB" id="A0A2K2DH92"/>
<gene>
    <name evidence="1" type="ORF">BRADI_2g61522v3</name>
</gene>